<gene>
    <name evidence="8" type="ORF">BANT10_00872</name>
</gene>
<feature type="region of interest" description="Disordered" evidence="6">
    <location>
        <begin position="196"/>
        <end position="218"/>
    </location>
</feature>
<evidence type="ECO:0000259" key="7">
    <source>
        <dbReference type="PROSITE" id="PS50977"/>
    </source>
</evidence>
<dbReference type="Proteomes" id="UP000234342">
    <property type="component" value="Unassembled WGS sequence"/>
</dbReference>
<feature type="domain" description="HTH tetR-type" evidence="7">
    <location>
        <begin position="8"/>
        <end position="68"/>
    </location>
</feature>
<name>A0A2H1IH28_9MICO</name>
<evidence type="ECO:0000256" key="4">
    <source>
        <dbReference type="ARBA" id="ARBA00023163"/>
    </source>
</evidence>
<feature type="compositionally biased region" description="Polar residues" evidence="6">
    <location>
        <begin position="208"/>
        <end position="218"/>
    </location>
</feature>
<feature type="DNA-binding region" description="H-T-H motif" evidence="5">
    <location>
        <begin position="31"/>
        <end position="50"/>
    </location>
</feature>
<organism evidence="8 9">
    <name type="scientific">Brevibacterium antiquum</name>
    <dbReference type="NCBI Taxonomy" id="234835"/>
    <lineage>
        <taxon>Bacteria</taxon>
        <taxon>Bacillati</taxon>
        <taxon>Actinomycetota</taxon>
        <taxon>Actinomycetes</taxon>
        <taxon>Micrococcales</taxon>
        <taxon>Brevibacteriaceae</taxon>
        <taxon>Brevibacterium</taxon>
    </lineage>
</organism>
<proteinExistence type="predicted"/>
<dbReference type="Pfam" id="PF13977">
    <property type="entry name" value="TetR_C_6"/>
    <property type="match status" value="1"/>
</dbReference>
<dbReference type="PANTHER" id="PTHR30055:SF234">
    <property type="entry name" value="HTH-TYPE TRANSCRIPTIONAL REGULATOR BETI"/>
    <property type="match status" value="1"/>
</dbReference>
<dbReference type="Pfam" id="PF00440">
    <property type="entry name" value="TetR_N"/>
    <property type="match status" value="1"/>
</dbReference>
<evidence type="ECO:0000256" key="6">
    <source>
        <dbReference type="SAM" id="MobiDB-lite"/>
    </source>
</evidence>
<keyword evidence="3 5" id="KW-0238">DNA-binding</keyword>
<evidence type="ECO:0000256" key="2">
    <source>
        <dbReference type="ARBA" id="ARBA00023015"/>
    </source>
</evidence>
<protein>
    <submittedName>
        <fullName evidence="8">Transcriptional regulator, TetR family</fullName>
    </submittedName>
</protein>
<dbReference type="PANTHER" id="PTHR30055">
    <property type="entry name" value="HTH-TYPE TRANSCRIPTIONAL REGULATOR RUTR"/>
    <property type="match status" value="1"/>
</dbReference>
<keyword evidence="9" id="KW-1185">Reference proteome</keyword>
<evidence type="ECO:0000313" key="9">
    <source>
        <dbReference type="Proteomes" id="UP000234342"/>
    </source>
</evidence>
<dbReference type="SUPFAM" id="SSF46689">
    <property type="entry name" value="Homeodomain-like"/>
    <property type="match status" value="1"/>
</dbReference>
<dbReference type="EMBL" id="FXZE01000003">
    <property type="protein sequence ID" value="SMX74451.1"/>
    <property type="molecule type" value="Genomic_DNA"/>
</dbReference>
<dbReference type="InterPro" id="IPR050109">
    <property type="entry name" value="HTH-type_TetR-like_transc_reg"/>
</dbReference>
<feature type="compositionally biased region" description="Basic and acidic residues" evidence="6">
    <location>
        <begin position="196"/>
        <end position="206"/>
    </location>
</feature>
<dbReference type="InterPro" id="IPR036271">
    <property type="entry name" value="Tet_transcr_reg_TetR-rel_C_sf"/>
</dbReference>
<dbReference type="PRINTS" id="PR00455">
    <property type="entry name" value="HTHTETR"/>
</dbReference>
<evidence type="ECO:0000256" key="3">
    <source>
        <dbReference type="ARBA" id="ARBA00023125"/>
    </source>
</evidence>
<dbReference type="InterPro" id="IPR039538">
    <property type="entry name" value="BetI_C"/>
</dbReference>
<dbReference type="GO" id="GO:0000976">
    <property type="term" value="F:transcription cis-regulatory region binding"/>
    <property type="evidence" value="ECO:0007669"/>
    <property type="project" value="TreeGrafter"/>
</dbReference>
<keyword evidence="2" id="KW-0805">Transcription regulation</keyword>
<dbReference type="Gene3D" id="1.10.357.10">
    <property type="entry name" value="Tetracycline Repressor, domain 2"/>
    <property type="match status" value="1"/>
</dbReference>
<dbReference type="SUPFAM" id="SSF48498">
    <property type="entry name" value="Tetracyclin repressor-like, C-terminal domain"/>
    <property type="match status" value="1"/>
</dbReference>
<evidence type="ECO:0000256" key="5">
    <source>
        <dbReference type="PROSITE-ProRule" id="PRU00335"/>
    </source>
</evidence>
<dbReference type="AlphaFoldDB" id="A0A2H1IH28"/>
<sequence length="218" mass="23905">MPKIVDHDQRRRELVEATLRIVVRQGLAGATMRDIAAEAGYANGAIKSYFASKSDLLAATYLFVYEATNRRVELSTVGLRGIAALRAFAREVLPVTPELHDEARVVLSFLAEVAQSPDHARTTRDTVALWRRWILGWLRQADDAGELVAEVVLEPAADVLLTYLLGAQTTAIIGGDSFDFAGFRGQLDYVIDRMSAEQSDENDHSVGKSANTRDSLTG</sequence>
<reference evidence="9" key="1">
    <citation type="submission" date="2017-03" db="EMBL/GenBank/DDBJ databases">
        <authorList>
            <person name="Monnet C."/>
        </authorList>
    </citation>
    <scope>NUCLEOTIDE SEQUENCE [LARGE SCALE GENOMIC DNA]</scope>
    <source>
        <strain evidence="9">P10</strain>
    </source>
</reference>
<accession>A0A2H1IH28</accession>
<keyword evidence="4" id="KW-0804">Transcription</keyword>
<evidence type="ECO:0000313" key="8">
    <source>
        <dbReference type="EMBL" id="SMX74451.1"/>
    </source>
</evidence>
<dbReference type="PROSITE" id="PS50977">
    <property type="entry name" value="HTH_TETR_2"/>
    <property type="match status" value="1"/>
</dbReference>
<dbReference type="InterPro" id="IPR009057">
    <property type="entry name" value="Homeodomain-like_sf"/>
</dbReference>
<keyword evidence="1" id="KW-0678">Repressor</keyword>
<evidence type="ECO:0000256" key="1">
    <source>
        <dbReference type="ARBA" id="ARBA00022491"/>
    </source>
</evidence>
<dbReference type="GO" id="GO:0003700">
    <property type="term" value="F:DNA-binding transcription factor activity"/>
    <property type="evidence" value="ECO:0007669"/>
    <property type="project" value="TreeGrafter"/>
</dbReference>
<dbReference type="InterPro" id="IPR001647">
    <property type="entry name" value="HTH_TetR"/>
</dbReference>
<dbReference type="RefSeq" id="WP_101642033.1">
    <property type="nucleotide sequence ID" value="NZ_FXZE01000003.1"/>
</dbReference>